<comment type="caution">
    <text evidence="1">The sequence shown here is derived from an EMBL/GenBank/DDBJ whole genome shotgun (WGS) entry which is preliminary data.</text>
</comment>
<dbReference type="EMBL" id="JAPUUL010001290">
    <property type="protein sequence ID" value="KAJ8127815.1"/>
    <property type="molecule type" value="Genomic_DNA"/>
</dbReference>
<name>A0ACC2JK35_9PEZI</name>
<protein>
    <submittedName>
        <fullName evidence="1">Uncharacterized protein</fullName>
    </submittedName>
</protein>
<dbReference type="Proteomes" id="UP001153332">
    <property type="component" value="Unassembled WGS sequence"/>
</dbReference>
<sequence length="1176" mass="128394">MRFSPDGQYTRHVSTLSVLGRAGGTTLCGVVLDSNAGVVIPTAMIIYALNLPVIAFFGRDVDRTKVIEASRESGTVSDHRLPSLDDDAGDHEVRDSDLDGGDNDTATKIVDSIDGVATTTASPLVRYRSLLSKPIVARGLLFYVVKVLAEDVQMLQAQWLVHRFAWTFSAVAYVDAYVAVLCLITLASLPVLTAHLIARYNGHTQKMEVTILRLSVAAFTLSSLGIGLSPNREVYILAVSFAALSIGSFDTFKSLLSGLCATDLLTELYATMSLVETAVHIVASRMWTSILIKSFDQEGVLKGLPYLVSSGLGLFAFSLIWYMAACVDAYQPVNTTEDERGNNDDPALLLLNSEKPTYRASGTQALGILGEKTSRGITELGECICCFVCGTTVRAKDGVTRRISVAPRPKKVPRTNVMTWQTGMVFNSRVMGPALPVAARVSRAVGWSRMDVRSGRWVLKQDVKGVVRCDNNNNDDDNVGDVMMFTLFRSSCTLRFWGSTLLFLPLVVDTVAILNTRHPVANARLRARREDYIIVNSTLFKGAQISFKQVSLCLPPSSTAKGFAGYVHLPADILRTVGLDQQRPVNTFFWFFESQKDPETDPLTVYSIPLLRENGPCRVDLTGRSTHVNPWSWNQVSNMLYIDQPVNTGFSYDVLMNATMDIRGNWSRDKGPLASSQGNSRMMTEPGIVGEGAADTDTAVNTTAAAIRALWVTLTTWLQDFPEFESNNHEIELWAASYGGHYAPALYDFAMTKSLDDQSAEPQIHFSTIGLMNACVDPLVQLPAYPEMAYNNTYGLKLIDETKYRRAMRSWDEPGGCRSRIQACRIALGPMPYLGANTSTNAICHDANAYCGWTVANLVADSGMGFFDIGYPSRYLSDPNLHTYYAYLKQQHVLDELGVPVNFTDQSNVAAVAFTRTGDNLHGDYVAVLGRALDDGVRVHLIYGDRDYACNWLGGEALSTALPHKYAGGFRSTGYEAVQIPALEVIGEKADTKAIVTAYVRQHSNLSFTVVLNSGHTVNTAQPSIGFAIFNRTIASVDIVSGMISIGNNSGTTANQPLYFTQGPTTIRHLKNTPPAVAHDEEGMCYTLALSQCSERQLTAYLTGKALVRDYWVVDLGDGTCSANPIQPCTEGGGGGGGGGKGDPQIHREEQEQETLSITHGTLVDRQLAFYPRPYA</sequence>
<evidence type="ECO:0000313" key="2">
    <source>
        <dbReference type="Proteomes" id="UP001153332"/>
    </source>
</evidence>
<organism evidence="1 2">
    <name type="scientific">Lasiodiplodia mahajangana</name>
    <dbReference type="NCBI Taxonomy" id="1108764"/>
    <lineage>
        <taxon>Eukaryota</taxon>
        <taxon>Fungi</taxon>
        <taxon>Dikarya</taxon>
        <taxon>Ascomycota</taxon>
        <taxon>Pezizomycotina</taxon>
        <taxon>Dothideomycetes</taxon>
        <taxon>Dothideomycetes incertae sedis</taxon>
        <taxon>Botryosphaeriales</taxon>
        <taxon>Botryosphaeriaceae</taxon>
        <taxon>Lasiodiplodia</taxon>
    </lineage>
</organism>
<accession>A0ACC2JK35</accession>
<reference evidence="1" key="1">
    <citation type="submission" date="2022-12" db="EMBL/GenBank/DDBJ databases">
        <title>Genome Sequence of Lasiodiplodia mahajangana.</title>
        <authorList>
            <person name="Buettner E."/>
        </authorList>
    </citation>
    <scope>NUCLEOTIDE SEQUENCE</scope>
    <source>
        <strain evidence="1">VT137</strain>
    </source>
</reference>
<proteinExistence type="predicted"/>
<gene>
    <name evidence="1" type="ORF">O1611_g5824</name>
</gene>
<evidence type="ECO:0000313" key="1">
    <source>
        <dbReference type="EMBL" id="KAJ8127815.1"/>
    </source>
</evidence>
<keyword evidence="2" id="KW-1185">Reference proteome</keyword>